<dbReference type="InterPro" id="IPR018247">
    <property type="entry name" value="EF_Hand_1_Ca_BS"/>
</dbReference>
<dbReference type="AlphaFoldDB" id="R7U906"/>
<dbReference type="HOGENOM" id="CLU_061288_2_0_1"/>
<dbReference type="FunFam" id="1.10.238.10:FF:000001">
    <property type="entry name" value="Calmodulin 1"/>
    <property type="match status" value="1"/>
</dbReference>
<evidence type="ECO:0000256" key="2">
    <source>
        <dbReference type="ARBA" id="ARBA00022837"/>
    </source>
</evidence>
<accession>R7U906</accession>
<proteinExistence type="predicted"/>
<dbReference type="PROSITE" id="PS50222">
    <property type="entry name" value="EF_HAND_2"/>
    <property type="match status" value="4"/>
</dbReference>
<dbReference type="SMART" id="SM00054">
    <property type="entry name" value="EFh"/>
    <property type="match status" value="4"/>
</dbReference>
<feature type="domain" description="EF-hand" evidence="3">
    <location>
        <begin position="90"/>
        <end position="125"/>
    </location>
</feature>
<keyword evidence="6" id="KW-1185">Reference proteome</keyword>
<dbReference type="GO" id="GO:0005509">
    <property type="term" value="F:calcium ion binding"/>
    <property type="evidence" value="ECO:0007669"/>
    <property type="project" value="InterPro"/>
</dbReference>
<dbReference type="Pfam" id="PF13499">
    <property type="entry name" value="EF-hand_7"/>
    <property type="match status" value="2"/>
</dbReference>
<name>R7U906_CAPTE</name>
<reference evidence="5" key="3">
    <citation type="submission" date="2015-06" db="UniProtKB">
        <authorList>
            <consortium name="EnsemblMetazoa"/>
        </authorList>
    </citation>
    <scope>IDENTIFICATION</scope>
</reference>
<dbReference type="PROSITE" id="PS00018">
    <property type="entry name" value="EF_HAND_1"/>
    <property type="match status" value="4"/>
</dbReference>
<dbReference type="Gene3D" id="1.10.238.10">
    <property type="entry name" value="EF-hand"/>
    <property type="match status" value="2"/>
</dbReference>
<keyword evidence="1" id="KW-0677">Repeat</keyword>
<reference evidence="6" key="1">
    <citation type="submission" date="2012-12" db="EMBL/GenBank/DDBJ databases">
        <authorList>
            <person name="Hellsten U."/>
            <person name="Grimwood J."/>
            <person name="Chapman J.A."/>
            <person name="Shapiro H."/>
            <person name="Aerts A."/>
            <person name="Otillar R.P."/>
            <person name="Terry A.Y."/>
            <person name="Boore J.L."/>
            <person name="Simakov O."/>
            <person name="Marletaz F."/>
            <person name="Cho S.-J."/>
            <person name="Edsinger-Gonzales E."/>
            <person name="Havlak P."/>
            <person name="Kuo D.-H."/>
            <person name="Larsson T."/>
            <person name="Lv J."/>
            <person name="Arendt D."/>
            <person name="Savage R."/>
            <person name="Osoegawa K."/>
            <person name="de Jong P."/>
            <person name="Lindberg D.R."/>
            <person name="Seaver E.C."/>
            <person name="Weisblat D.A."/>
            <person name="Putnam N.H."/>
            <person name="Grigoriev I.V."/>
            <person name="Rokhsar D.S."/>
        </authorList>
    </citation>
    <scope>NUCLEOTIDE SEQUENCE</scope>
    <source>
        <strain evidence="6">I ESC-2004</strain>
    </source>
</reference>
<feature type="domain" description="EF-hand" evidence="3">
    <location>
        <begin position="42"/>
        <end position="77"/>
    </location>
</feature>
<feature type="domain" description="EF-hand" evidence="3">
    <location>
        <begin position="126"/>
        <end position="161"/>
    </location>
</feature>
<dbReference type="EMBL" id="AMQN01009980">
    <property type="status" value="NOT_ANNOTATED_CDS"/>
    <property type="molecule type" value="Genomic_DNA"/>
</dbReference>
<dbReference type="EnsemblMetazoa" id="CapteT148693">
    <property type="protein sequence ID" value="CapteP148693"/>
    <property type="gene ID" value="CapteG148693"/>
</dbReference>
<gene>
    <name evidence="4" type="ORF">CAPTEDRAFT_148693</name>
</gene>
<evidence type="ECO:0000313" key="6">
    <source>
        <dbReference type="Proteomes" id="UP000014760"/>
    </source>
</evidence>
<sequence length="162" mass="18816">MPAHLFEAAAYEAVFDEADEDHDDFISLKDLAKICRKYKYFGPATQLQRVFDRADENKDKKLSYEEYMIAMGLQPRIRPKKQQAEEANPMQIRILKEIFEAFDQDKNGVIDREELAQVFAELGKTYSEKQVQRMIDLVDKDGTGTLDYEEFLQAVLSKHVAE</sequence>
<dbReference type="InterPro" id="IPR011992">
    <property type="entry name" value="EF-hand-dom_pair"/>
</dbReference>
<dbReference type="SUPFAM" id="SSF47473">
    <property type="entry name" value="EF-hand"/>
    <property type="match status" value="1"/>
</dbReference>
<reference evidence="4 6" key="2">
    <citation type="journal article" date="2013" name="Nature">
        <title>Insights into bilaterian evolution from three spiralian genomes.</title>
        <authorList>
            <person name="Simakov O."/>
            <person name="Marletaz F."/>
            <person name="Cho S.J."/>
            <person name="Edsinger-Gonzales E."/>
            <person name="Havlak P."/>
            <person name="Hellsten U."/>
            <person name="Kuo D.H."/>
            <person name="Larsson T."/>
            <person name="Lv J."/>
            <person name="Arendt D."/>
            <person name="Savage R."/>
            <person name="Osoegawa K."/>
            <person name="de Jong P."/>
            <person name="Grimwood J."/>
            <person name="Chapman J.A."/>
            <person name="Shapiro H."/>
            <person name="Aerts A."/>
            <person name="Otillar R.P."/>
            <person name="Terry A.Y."/>
            <person name="Boore J.L."/>
            <person name="Grigoriev I.V."/>
            <person name="Lindberg D.R."/>
            <person name="Seaver E.C."/>
            <person name="Weisblat D.A."/>
            <person name="Putnam N.H."/>
            <person name="Rokhsar D.S."/>
        </authorList>
    </citation>
    <scope>NUCLEOTIDE SEQUENCE</scope>
    <source>
        <strain evidence="4 6">I ESC-2004</strain>
    </source>
</reference>
<evidence type="ECO:0000313" key="5">
    <source>
        <dbReference type="EnsemblMetazoa" id="CapteP148693"/>
    </source>
</evidence>
<protein>
    <recommendedName>
        <fullName evidence="3">EF-hand domain-containing protein</fullName>
    </recommendedName>
</protein>
<feature type="domain" description="EF-hand" evidence="3">
    <location>
        <begin position="6"/>
        <end position="41"/>
    </location>
</feature>
<dbReference type="OrthoDB" id="26525at2759"/>
<dbReference type="OMA" id="NDMDINC"/>
<dbReference type="STRING" id="283909.R7U906"/>
<evidence type="ECO:0000256" key="1">
    <source>
        <dbReference type="ARBA" id="ARBA00022737"/>
    </source>
</evidence>
<dbReference type="PANTHER" id="PTHR23050">
    <property type="entry name" value="CALCIUM BINDING PROTEIN"/>
    <property type="match status" value="1"/>
</dbReference>
<evidence type="ECO:0000313" key="4">
    <source>
        <dbReference type="EMBL" id="ELT99615.1"/>
    </source>
</evidence>
<evidence type="ECO:0000259" key="3">
    <source>
        <dbReference type="PROSITE" id="PS50222"/>
    </source>
</evidence>
<dbReference type="Proteomes" id="UP000014760">
    <property type="component" value="Unassembled WGS sequence"/>
</dbReference>
<dbReference type="InterPro" id="IPR002048">
    <property type="entry name" value="EF_hand_dom"/>
</dbReference>
<keyword evidence="2" id="KW-0106">Calcium</keyword>
<dbReference type="EMBL" id="KB306710">
    <property type="protein sequence ID" value="ELT99615.1"/>
    <property type="molecule type" value="Genomic_DNA"/>
</dbReference>
<dbReference type="CDD" id="cd00051">
    <property type="entry name" value="EFh"/>
    <property type="match status" value="1"/>
</dbReference>
<dbReference type="InterPro" id="IPR050145">
    <property type="entry name" value="Centrin_CML-like"/>
</dbReference>
<organism evidence="4">
    <name type="scientific">Capitella teleta</name>
    <name type="common">Polychaete worm</name>
    <dbReference type="NCBI Taxonomy" id="283909"/>
    <lineage>
        <taxon>Eukaryota</taxon>
        <taxon>Metazoa</taxon>
        <taxon>Spiralia</taxon>
        <taxon>Lophotrochozoa</taxon>
        <taxon>Annelida</taxon>
        <taxon>Polychaeta</taxon>
        <taxon>Sedentaria</taxon>
        <taxon>Scolecida</taxon>
        <taxon>Capitellidae</taxon>
        <taxon>Capitella</taxon>
    </lineage>
</organism>